<sequence length="83" mass="9262">MRIALARSPRLDDLDLDSTLEDSITVVEWGEDKAEQLAEDRLHLTLTRERGGDVDLANPDVGVREVRVIGHGPRWSDVTLDAN</sequence>
<evidence type="ECO:0000313" key="1">
    <source>
        <dbReference type="EMBL" id="GMA36271.1"/>
    </source>
</evidence>
<protein>
    <submittedName>
        <fullName evidence="1">Uncharacterized protein</fullName>
    </submittedName>
</protein>
<comment type="caution">
    <text evidence="1">The sequence shown here is derived from an EMBL/GenBank/DDBJ whole genome shotgun (WGS) entry which is preliminary data.</text>
</comment>
<name>A0ABQ6IGI1_9MICO</name>
<gene>
    <name evidence="1" type="ORF">GCM10025876_24750</name>
</gene>
<proteinExistence type="predicted"/>
<evidence type="ECO:0000313" key="2">
    <source>
        <dbReference type="Proteomes" id="UP001157125"/>
    </source>
</evidence>
<organism evidence="1 2">
    <name type="scientific">Demequina litorisediminis</name>
    <dbReference type="NCBI Taxonomy" id="1849022"/>
    <lineage>
        <taxon>Bacteria</taxon>
        <taxon>Bacillati</taxon>
        <taxon>Actinomycetota</taxon>
        <taxon>Actinomycetes</taxon>
        <taxon>Micrococcales</taxon>
        <taxon>Demequinaceae</taxon>
        <taxon>Demequina</taxon>
    </lineage>
</organism>
<accession>A0ABQ6IGI1</accession>
<keyword evidence="2" id="KW-1185">Reference proteome</keyword>
<dbReference type="Proteomes" id="UP001157125">
    <property type="component" value="Unassembled WGS sequence"/>
</dbReference>
<reference evidence="2" key="1">
    <citation type="journal article" date="2019" name="Int. J. Syst. Evol. Microbiol.">
        <title>The Global Catalogue of Microorganisms (GCM) 10K type strain sequencing project: providing services to taxonomists for standard genome sequencing and annotation.</title>
        <authorList>
            <consortium name="The Broad Institute Genomics Platform"/>
            <consortium name="The Broad Institute Genome Sequencing Center for Infectious Disease"/>
            <person name="Wu L."/>
            <person name="Ma J."/>
        </authorList>
    </citation>
    <scope>NUCLEOTIDE SEQUENCE [LARGE SCALE GENOMIC DNA]</scope>
    <source>
        <strain evidence="2">NBRC 112299</strain>
    </source>
</reference>
<dbReference type="EMBL" id="BSUN01000001">
    <property type="protein sequence ID" value="GMA36271.1"/>
    <property type="molecule type" value="Genomic_DNA"/>
</dbReference>